<name>A0A2W5VBG7_9CAUL</name>
<dbReference type="EMBL" id="QFQZ01000010">
    <property type="protein sequence ID" value="PZR35977.1"/>
    <property type="molecule type" value="Genomic_DNA"/>
</dbReference>
<comment type="similarity">
    <text evidence="1">Belongs to the RelE toxin family.</text>
</comment>
<dbReference type="RefSeq" id="WP_304274942.1">
    <property type="nucleotide sequence ID" value="NZ_QFQZ01000010.1"/>
</dbReference>
<dbReference type="InterPro" id="IPR051803">
    <property type="entry name" value="TA_system_RelE-like_toxin"/>
</dbReference>
<keyword evidence="2" id="KW-1277">Toxin-antitoxin system</keyword>
<dbReference type="Gene3D" id="3.30.2310.20">
    <property type="entry name" value="RelE-like"/>
    <property type="match status" value="1"/>
</dbReference>
<evidence type="ECO:0000313" key="3">
    <source>
        <dbReference type="EMBL" id="PZR35977.1"/>
    </source>
</evidence>
<dbReference type="InterPro" id="IPR035093">
    <property type="entry name" value="RelE/ParE_toxin_dom_sf"/>
</dbReference>
<organism evidence="3 4">
    <name type="scientific">Caulobacter segnis</name>
    <dbReference type="NCBI Taxonomy" id="88688"/>
    <lineage>
        <taxon>Bacteria</taxon>
        <taxon>Pseudomonadati</taxon>
        <taxon>Pseudomonadota</taxon>
        <taxon>Alphaproteobacteria</taxon>
        <taxon>Caulobacterales</taxon>
        <taxon>Caulobacteraceae</taxon>
        <taxon>Caulobacter</taxon>
    </lineage>
</organism>
<evidence type="ECO:0000256" key="1">
    <source>
        <dbReference type="ARBA" id="ARBA00006226"/>
    </source>
</evidence>
<evidence type="ECO:0000256" key="2">
    <source>
        <dbReference type="ARBA" id="ARBA00022649"/>
    </source>
</evidence>
<comment type="caution">
    <text evidence="3">The sequence shown here is derived from an EMBL/GenBank/DDBJ whole genome shotgun (WGS) entry which is preliminary data.</text>
</comment>
<reference evidence="3 4" key="1">
    <citation type="submission" date="2017-08" db="EMBL/GenBank/DDBJ databases">
        <title>Infants hospitalized years apart are colonized by the same room-sourced microbial strains.</title>
        <authorList>
            <person name="Brooks B."/>
            <person name="Olm M.R."/>
            <person name="Firek B.A."/>
            <person name="Baker R."/>
            <person name="Thomas B.C."/>
            <person name="Morowitz M.J."/>
            <person name="Banfield J.F."/>
        </authorList>
    </citation>
    <scope>NUCLEOTIDE SEQUENCE [LARGE SCALE GENOMIC DNA]</scope>
    <source>
        <strain evidence="3">S2_003_000_R2_4</strain>
    </source>
</reference>
<dbReference type="Pfam" id="PF05016">
    <property type="entry name" value="ParE_toxin"/>
    <property type="match status" value="1"/>
</dbReference>
<proteinExistence type="inferred from homology"/>
<accession>A0A2W5VBG7</accession>
<dbReference type="AlphaFoldDB" id="A0A2W5VBG7"/>
<dbReference type="Proteomes" id="UP000249393">
    <property type="component" value="Unassembled WGS sequence"/>
</dbReference>
<protein>
    <submittedName>
        <fullName evidence="3">Addiction module toxin RelE</fullName>
    </submittedName>
</protein>
<sequence>MRLIIWTAEAVGNLRSIFGYVSAFNAPAAARLARRLQTAADSLADHPDRGREASGGLRELAVIHPDLIRYRVRDDAVIILRIRHGARQNG</sequence>
<gene>
    <name evidence="3" type="ORF">DI526_05145</name>
</gene>
<dbReference type="PANTHER" id="PTHR33755">
    <property type="entry name" value="TOXIN PARE1-RELATED"/>
    <property type="match status" value="1"/>
</dbReference>
<dbReference type="InterPro" id="IPR007712">
    <property type="entry name" value="RelE/ParE_toxin"/>
</dbReference>
<evidence type="ECO:0000313" key="4">
    <source>
        <dbReference type="Proteomes" id="UP000249393"/>
    </source>
</evidence>